<dbReference type="RefSeq" id="WP_379731314.1">
    <property type="nucleotide sequence ID" value="NZ_JBHSWZ010000074.1"/>
</dbReference>
<name>A0ABD6B956_9EURY</name>
<accession>A0ABD6B956</accession>
<proteinExistence type="predicted"/>
<protein>
    <recommendedName>
        <fullName evidence="3">Transcription factor zinc-finger domain-containing protein</fullName>
    </recommendedName>
</protein>
<evidence type="ECO:0008006" key="3">
    <source>
        <dbReference type="Google" id="ProtNLM"/>
    </source>
</evidence>
<dbReference type="Proteomes" id="UP001597111">
    <property type="component" value="Unassembled WGS sequence"/>
</dbReference>
<keyword evidence="2" id="KW-1185">Reference proteome</keyword>
<dbReference type="AlphaFoldDB" id="A0ABD6B956"/>
<evidence type="ECO:0000313" key="2">
    <source>
        <dbReference type="Proteomes" id="UP001597111"/>
    </source>
</evidence>
<gene>
    <name evidence="1" type="ORF">ACFR9S_11600</name>
</gene>
<comment type="caution">
    <text evidence="1">The sequence shown here is derived from an EMBL/GenBank/DDBJ whole genome shotgun (WGS) entry which is preliminary data.</text>
</comment>
<reference evidence="1 2" key="1">
    <citation type="journal article" date="2019" name="Int. J. Syst. Evol. Microbiol.">
        <title>The Global Catalogue of Microorganisms (GCM) 10K type strain sequencing project: providing services to taxonomists for standard genome sequencing and annotation.</title>
        <authorList>
            <consortium name="The Broad Institute Genomics Platform"/>
            <consortium name="The Broad Institute Genome Sequencing Center for Infectious Disease"/>
            <person name="Wu L."/>
            <person name="Ma J."/>
        </authorList>
    </citation>
    <scope>NUCLEOTIDE SEQUENCE [LARGE SCALE GENOMIC DNA]</scope>
    <source>
        <strain evidence="1 2">CGMCC 1.12285</strain>
    </source>
</reference>
<evidence type="ECO:0000313" key="1">
    <source>
        <dbReference type="EMBL" id="MFD1526929.1"/>
    </source>
</evidence>
<dbReference type="EMBL" id="JBHUDH010000134">
    <property type="protein sequence ID" value="MFD1526929.1"/>
    <property type="molecule type" value="Genomic_DNA"/>
</dbReference>
<sequence>MDECFNCNSSASDRYTLTLEGSTVLEEVLICGECSGDFQTIEWIELEAPSSSPNRTR</sequence>
<organism evidence="1 2">
    <name type="scientific">Halolamina salina</name>
    <dbReference type="NCBI Taxonomy" id="1220023"/>
    <lineage>
        <taxon>Archaea</taxon>
        <taxon>Methanobacteriati</taxon>
        <taxon>Methanobacteriota</taxon>
        <taxon>Stenosarchaea group</taxon>
        <taxon>Halobacteria</taxon>
        <taxon>Halobacteriales</taxon>
        <taxon>Haloferacaceae</taxon>
    </lineage>
</organism>